<dbReference type="SUPFAM" id="SSF53850">
    <property type="entry name" value="Periplasmic binding protein-like II"/>
    <property type="match status" value="1"/>
</dbReference>
<feature type="compositionally biased region" description="Pro residues" evidence="1">
    <location>
        <begin position="319"/>
        <end position="329"/>
    </location>
</feature>
<dbReference type="Proteomes" id="UP001239909">
    <property type="component" value="Unassembled WGS sequence"/>
</dbReference>
<sequence>MTTFPRAALAALALAALPLGAPAQQAPGPLGLAAGLPGTPSARLARDIASALSAAGIAVEPRAVPGAFGPLAAARRSPGVQMAIVPGDLPAFLGRRLGRADAAGFAGLGADMAQIMALGAQPVHLLVRGHARGIEDLGGARIAIGALDSPGAVTAALLLDAARVRPASLDTGPVESAVAALLAGRVDAVFLTAPAPVPLLARAIDRGDGVRLVPLAPAGGIAGHEPAELPAGTYRFAEGAVPTVAVRAALVAWLYRGPTCERLAEAATELAASLAMLGRHGDPLWQGVRPGRTTGFAPHPCGGVAPPASAAATAEAAPAAPPAAGPVPPEAGRQLFDAIGSLLGGGSDGGSE</sequence>
<comment type="caution">
    <text evidence="3">The sequence shown here is derived from an EMBL/GenBank/DDBJ whole genome shotgun (WGS) entry which is preliminary data.</text>
</comment>
<organism evidence="3 4">
    <name type="scientific">Paralimibaculum aggregatum</name>
    <dbReference type="NCBI Taxonomy" id="3036245"/>
    <lineage>
        <taxon>Bacteria</taxon>
        <taxon>Pseudomonadati</taxon>
        <taxon>Pseudomonadota</taxon>
        <taxon>Alphaproteobacteria</taxon>
        <taxon>Rhodobacterales</taxon>
        <taxon>Paracoccaceae</taxon>
        <taxon>Paralimibaculum</taxon>
    </lineage>
</organism>
<dbReference type="PANTHER" id="PTHR42941">
    <property type="entry name" value="SLL1037 PROTEIN"/>
    <property type="match status" value="1"/>
</dbReference>
<evidence type="ECO:0000313" key="4">
    <source>
        <dbReference type="Proteomes" id="UP001239909"/>
    </source>
</evidence>
<dbReference type="PANTHER" id="PTHR42941:SF1">
    <property type="entry name" value="SLL1037 PROTEIN"/>
    <property type="match status" value="1"/>
</dbReference>
<dbReference type="Gene3D" id="3.40.190.10">
    <property type="entry name" value="Periplasmic binding protein-like II"/>
    <property type="match status" value="2"/>
</dbReference>
<evidence type="ECO:0000313" key="3">
    <source>
        <dbReference type="EMBL" id="GMG83083.1"/>
    </source>
</evidence>
<dbReference type="InterPro" id="IPR011852">
    <property type="entry name" value="TRAP_TAXI"/>
</dbReference>
<proteinExistence type="predicted"/>
<reference evidence="3 4" key="1">
    <citation type="submission" date="2023-04" db="EMBL/GenBank/DDBJ databases">
        <title>Marinoamorphus aggregata gen. nov., sp. Nov., isolate from tissue of brittle star Ophioplocus japonicus.</title>
        <authorList>
            <person name="Kawano K."/>
            <person name="Sawayama S."/>
            <person name="Nakagawa S."/>
        </authorList>
    </citation>
    <scope>NUCLEOTIDE SEQUENCE [LARGE SCALE GENOMIC DNA]</scope>
    <source>
        <strain evidence="3 4">NKW23</strain>
    </source>
</reference>
<dbReference type="Pfam" id="PF16868">
    <property type="entry name" value="NMT1_3"/>
    <property type="match status" value="1"/>
</dbReference>
<evidence type="ECO:0000256" key="2">
    <source>
        <dbReference type="SAM" id="SignalP"/>
    </source>
</evidence>
<accession>A0ABQ6LP90</accession>
<feature type="compositionally biased region" description="Low complexity" evidence="1">
    <location>
        <begin position="306"/>
        <end position="318"/>
    </location>
</feature>
<feature type="chain" id="PRO_5047441240" description="C4-dicarboxylate ABC transporter substrate-binding protein" evidence="2">
    <location>
        <begin position="24"/>
        <end position="352"/>
    </location>
</feature>
<protein>
    <recommendedName>
        <fullName evidence="5">C4-dicarboxylate ABC transporter substrate-binding protein</fullName>
    </recommendedName>
</protein>
<dbReference type="RefSeq" id="WP_285671875.1">
    <property type="nucleotide sequence ID" value="NZ_BSYI01000015.1"/>
</dbReference>
<evidence type="ECO:0008006" key="5">
    <source>
        <dbReference type="Google" id="ProtNLM"/>
    </source>
</evidence>
<dbReference type="EMBL" id="BSYI01000015">
    <property type="protein sequence ID" value="GMG83083.1"/>
    <property type="molecule type" value="Genomic_DNA"/>
</dbReference>
<feature type="signal peptide" evidence="2">
    <location>
        <begin position="1"/>
        <end position="23"/>
    </location>
</feature>
<feature type="region of interest" description="Disordered" evidence="1">
    <location>
        <begin position="306"/>
        <end position="332"/>
    </location>
</feature>
<evidence type="ECO:0000256" key="1">
    <source>
        <dbReference type="SAM" id="MobiDB-lite"/>
    </source>
</evidence>
<keyword evidence="2" id="KW-0732">Signal</keyword>
<keyword evidence="4" id="KW-1185">Reference proteome</keyword>
<name>A0ABQ6LP90_9RHOB</name>
<gene>
    <name evidence="3" type="ORF">LNKW23_22960</name>
</gene>